<evidence type="ECO:0000313" key="2">
    <source>
        <dbReference type="EMBL" id="KAF4976489.1"/>
    </source>
</evidence>
<gene>
    <name evidence="2" type="ORF">FZEAL_6855</name>
</gene>
<keyword evidence="3" id="KW-1185">Reference proteome</keyword>
<organism evidence="2 3">
    <name type="scientific">Fusarium zealandicum</name>
    <dbReference type="NCBI Taxonomy" id="1053134"/>
    <lineage>
        <taxon>Eukaryota</taxon>
        <taxon>Fungi</taxon>
        <taxon>Dikarya</taxon>
        <taxon>Ascomycota</taxon>
        <taxon>Pezizomycotina</taxon>
        <taxon>Sordariomycetes</taxon>
        <taxon>Hypocreomycetidae</taxon>
        <taxon>Hypocreales</taxon>
        <taxon>Nectriaceae</taxon>
        <taxon>Fusarium</taxon>
        <taxon>Fusarium staphyleae species complex</taxon>
    </lineage>
</organism>
<protein>
    <recommendedName>
        <fullName evidence="4">Protein CAP22</fullName>
    </recommendedName>
</protein>
<feature type="region of interest" description="Disordered" evidence="1">
    <location>
        <begin position="259"/>
        <end position="313"/>
    </location>
</feature>
<dbReference type="AlphaFoldDB" id="A0A8H4XIE5"/>
<reference evidence="2" key="2">
    <citation type="submission" date="2020-05" db="EMBL/GenBank/DDBJ databases">
        <authorList>
            <person name="Kim H.-S."/>
            <person name="Proctor R.H."/>
            <person name="Brown D.W."/>
        </authorList>
    </citation>
    <scope>NUCLEOTIDE SEQUENCE</scope>
    <source>
        <strain evidence="2">NRRL 22465</strain>
    </source>
</reference>
<feature type="region of interest" description="Disordered" evidence="1">
    <location>
        <begin position="195"/>
        <end position="214"/>
    </location>
</feature>
<evidence type="ECO:0008006" key="4">
    <source>
        <dbReference type="Google" id="ProtNLM"/>
    </source>
</evidence>
<sequence length="335" mass="35712">MGPGHGVPWHVTSAVAGAWDERRLRLLQRDRLCDPSQGQAKAKTWDCVHEFIHSLVYKYSGTSAAFSPSPSPSSQSHSKYTHSSPSHPFSTISLLHTPLTTTTTANMYAKSIILAIAPLLFLASADTSLSGDDIPRACTDICRPIVDLSRACDTDLPGEQDRTEDRLEAQCVCTNKSFNVARIAGLCADCIRQNPVMDNDDDDDDDGGRPDRRDDLEDIRDLMFTCGFPAATYVPSSASAIVNTISVDAVRPTDANQLTTTILGSNGPRPSGAQPTPTGDNNDTTNDTNDTNDNNDNTNDNTPTDPVTTDNSNGASALAPLGAACAVVGLAMLLM</sequence>
<name>A0A8H4XIE5_9HYPO</name>
<evidence type="ECO:0000256" key="1">
    <source>
        <dbReference type="SAM" id="MobiDB-lite"/>
    </source>
</evidence>
<comment type="caution">
    <text evidence="2">The sequence shown here is derived from an EMBL/GenBank/DDBJ whole genome shotgun (WGS) entry which is preliminary data.</text>
</comment>
<evidence type="ECO:0000313" key="3">
    <source>
        <dbReference type="Proteomes" id="UP000635477"/>
    </source>
</evidence>
<dbReference type="EMBL" id="JABEYC010000530">
    <property type="protein sequence ID" value="KAF4976489.1"/>
    <property type="molecule type" value="Genomic_DNA"/>
</dbReference>
<reference evidence="2" key="1">
    <citation type="journal article" date="2020" name="BMC Genomics">
        <title>Correction to: Identification and distribution of gene clusters required for synthesis of sphingolipid metabolism inhibitors in diverse species of the filamentous fungus Fusarium.</title>
        <authorList>
            <person name="Kim H.S."/>
            <person name="Lohmar J.M."/>
            <person name="Busman M."/>
            <person name="Brown D.W."/>
            <person name="Naumann T.A."/>
            <person name="Divon H.H."/>
            <person name="Lysoe E."/>
            <person name="Uhlig S."/>
            <person name="Proctor R.H."/>
        </authorList>
    </citation>
    <scope>NUCLEOTIDE SEQUENCE</scope>
    <source>
        <strain evidence="2">NRRL 22465</strain>
    </source>
</reference>
<feature type="compositionally biased region" description="Low complexity" evidence="1">
    <location>
        <begin position="275"/>
        <end position="313"/>
    </location>
</feature>
<dbReference type="OrthoDB" id="4843554at2759"/>
<dbReference type="Proteomes" id="UP000635477">
    <property type="component" value="Unassembled WGS sequence"/>
</dbReference>
<accession>A0A8H4XIE5</accession>
<proteinExistence type="predicted"/>